<protein>
    <submittedName>
        <fullName evidence="1">Uncharacterized protein</fullName>
    </submittedName>
</protein>
<organism evidence="1">
    <name type="scientific">uncultured Caudovirales phage</name>
    <dbReference type="NCBI Taxonomy" id="2100421"/>
    <lineage>
        <taxon>Viruses</taxon>
        <taxon>Duplodnaviria</taxon>
        <taxon>Heunggongvirae</taxon>
        <taxon>Uroviricota</taxon>
        <taxon>Caudoviricetes</taxon>
        <taxon>Peduoviridae</taxon>
        <taxon>Maltschvirus</taxon>
        <taxon>Maltschvirus maltsch</taxon>
    </lineage>
</organism>
<sequence>MFTSQRQQIELLTQALALAITAPTNEKANECVEMAYSFMRGLPAQTVERCKSEASRMAGLI</sequence>
<accession>A0A6J5NUF3</accession>
<proteinExistence type="predicted"/>
<gene>
    <name evidence="1" type="ORF">UFOVP765_44</name>
</gene>
<name>A0A6J5NUF3_9CAUD</name>
<reference evidence="1" key="1">
    <citation type="submission" date="2020-04" db="EMBL/GenBank/DDBJ databases">
        <authorList>
            <person name="Chiriac C."/>
            <person name="Salcher M."/>
            <person name="Ghai R."/>
            <person name="Kavagutti S V."/>
        </authorList>
    </citation>
    <scope>NUCLEOTIDE SEQUENCE</scope>
</reference>
<dbReference type="EMBL" id="LR796703">
    <property type="protein sequence ID" value="CAB4160951.1"/>
    <property type="molecule type" value="Genomic_DNA"/>
</dbReference>
<evidence type="ECO:0000313" key="1">
    <source>
        <dbReference type="EMBL" id="CAB4160951.1"/>
    </source>
</evidence>